<dbReference type="AlphaFoldDB" id="A0A931J847"/>
<protein>
    <submittedName>
        <fullName evidence="2">DUF1275 domain-containing protein</fullName>
    </submittedName>
</protein>
<feature type="transmembrane region" description="Helical" evidence="1">
    <location>
        <begin position="100"/>
        <end position="121"/>
    </location>
</feature>
<accession>A0A931J847</accession>
<name>A0A931J847_9BURK</name>
<evidence type="ECO:0000313" key="3">
    <source>
        <dbReference type="Proteomes" id="UP000613266"/>
    </source>
</evidence>
<proteinExistence type="predicted"/>
<keyword evidence="1" id="KW-0472">Membrane</keyword>
<keyword evidence="3" id="KW-1185">Reference proteome</keyword>
<dbReference type="Proteomes" id="UP000613266">
    <property type="component" value="Unassembled WGS sequence"/>
</dbReference>
<feature type="transmembrane region" description="Helical" evidence="1">
    <location>
        <begin position="21"/>
        <end position="41"/>
    </location>
</feature>
<feature type="transmembrane region" description="Helical" evidence="1">
    <location>
        <begin position="194"/>
        <end position="213"/>
    </location>
</feature>
<evidence type="ECO:0000313" key="2">
    <source>
        <dbReference type="EMBL" id="MBH9579299.1"/>
    </source>
</evidence>
<keyword evidence="1" id="KW-1133">Transmembrane helix</keyword>
<dbReference type="InterPro" id="IPR010699">
    <property type="entry name" value="DUF1275"/>
</dbReference>
<feature type="transmembrane region" description="Helical" evidence="1">
    <location>
        <begin position="219"/>
        <end position="239"/>
    </location>
</feature>
<evidence type="ECO:0000256" key="1">
    <source>
        <dbReference type="SAM" id="Phobius"/>
    </source>
</evidence>
<comment type="caution">
    <text evidence="2">The sequence shown here is derived from an EMBL/GenBank/DDBJ whole genome shotgun (WGS) entry which is preliminary data.</text>
</comment>
<dbReference type="PANTHER" id="PTHR37314">
    <property type="entry name" value="SLR0142 PROTEIN"/>
    <property type="match status" value="1"/>
</dbReference>
<gene>
    <name evidence="2" type="ORF">I7X39_20580</name>
</gene>
<keyword evidence="1" id="KW-0812">Transmembrane</keyword>
<feature type="transmembrane region" description="Helical" evidence="1">
    <location>
        <begin position="66"/>
        <end position="88"/>
    </location>
</feature>
<dbReference type="EMBL" id="JAEDAK010000020">
    <property type="protein sequence ID" value="MBH9579299.1"/>
    <property type="molecule type" value="Genomic_DNA"/>
</dbReference>
<feature type="transmembrane region" description="Helical" evidence="1">
    <location>
        <begin position="127"/>
        <end position="147"/>
    </location>
</feature>
<dbReference type="RefSeq" id="WP_198113106.1">
    <property type="nucleotide sequence ID" value="NZ_JAEDAK010000020.1"/>
</dbReference>
<organism evidence="2 3">
    <name type="scientific">Inhella proteolytica</name>
    <dbReference type="NCBI Taxonomy" id="2795029"/>
    <lineage>
        <taxon>Bacteria</taxon>
        <taxon>Pseudomonadati</taxon>
        <taxon>Pseudomonadota</taxon>
        <taxon>Betaproteobacteria</taxon>
        <taxon>Burkholderiales</taxon>
        <taxon>Sphaerotilaceae</taxon>
        <taxon>Inhella</taxon>
    </lineage>
</organism>
<reference evidence="2" key="1">
    <citation type="submission" date="2020-12" db="EMBL/GenBank/DDBJ databases">
        <title>The genome sequence of Inhella sp. 1Y17.</title>
        <authorList>
            <person name="Liu Y."/>
        </authorList>
    </citation>
    <scope>NUCLEOTIDE SEQUENCE</scope>
    <source>
        <strain evidence="2">1Y17</strain>
    </source>
</reference>
<dbReference type="PANTHER" id="PTHR37314:SF4">
    <property type="entry name" value="UPF0700 TRANSMEMBRANE PROTEIN YOAK"/>
    <property type="match status" value="1"/>
</dbReference>
<sequence length="252" mass="26918">MPLHFARQLTGPARTLQGNRRLGLTLAFVAGAMNAGGFLAVQQYTSHVTGTVSSVADQFVLGRFDLVLDGIVGVLAFLFGAMVCALLVNYARRRRLHSEYALPLLLEAALILAFGLLGSQLAHWEGLLVPATVVLLCFIMGLQNAVITKLSNAVIRTTHMTGIVTDLGIELGKLVYWNRAETEQAPVLADRARMAVLASLLASFLGGGLAGAYGFKAFGYRSTLPLALLLAALAAVPAMDDLRQRWRDPGAT</sequence>
<dbReference type="Pfam" id="PF06912">
    <property type="entry name" value="DUF1275"/>
    <property type="match status" value="1"/>
</dbReference>